<accession>A0A1X9SRS6</accession>
<proteinExistence type="predicted"/>
<dbReference type="AlphaFoldDB" id="A0A1X9SRS6"/>
<dbReference type="Pfam" id="PF01973">
    <property type="entry name" value="MptE-like"/>
    <property type="match status" value="1"/>
</dbReference>
<reference evidence="1 2" key="1">
    <citation type="journal article" date="2017" name="Genome Biol. Evol.">
        <title>Comparative Genomic Analysis Identifies a Campylobacter Clade Deficient in Selenium Metabolism.</title>
        <authorList>
            <person name="Miller W.G."/>
            <person name="Yee E."/>
            <person name="Lopes B.S."/>
            <person name="Chapman M.H."/>
            <person name="Huynh S."/>
            <person name="Bono J.L."/>
            <person name="Parker C.T."/>
            <person name="Strachan N.J.C."/>
            <person name="Forbes K.J."/>
        </authorList>
    </citation>
    <scope>NUCLEOTIDE SEQUENCE [LARGE SCALE GENOMIC DNA]</scope>
    <source>
        <strain evidence="1 2">NCTC 13003</strain>
    </source>
</reference>
<dbReference type="STRING" id="1660064.CIGN_0651"/>
<dbReference type="Proteomes" id="UP000194309">
    <property type="component" value="Chromosome"/>
</dbReference>
<accession>A0A381D8L4</accession>
<dbReference type="PANTHER" id="PTHR41786:SF1">
    <property type="entry name" value="6-HYDROXYMETHYLPTERIN DIPHOSPHOKINASE MPTE-LIKE DOMAIN-CONTAINING PROTEIN"/>
    <property type="match status" value="1"/>
</dbReference>
<dbReference type="InterPro" id="IPR002826">
    <property type="entry name" value="MptE-like"/>
</dbReference>
<name>A0A1X9SRS6_9BACT</name>
<dbReference type="OrthoDB" id="5291305at2"/>
<evidence type="ECO:0000313" key="1">
    <source>
        <dbReference type="EMBL" id="ARQ98947.1"/>
    </source>
</evidence>
<evidence type="ECO:0000313" key="2">
    <source>
        <dbReference type="Proteomes" id="UP000194309"/>
    </source>
</evidence>
<keyword evidence="2" id="KW-1185">Reference proteome</keyword>
<protein>
    <submittedName>
        <fullName evidence="1">Motility accessory factor</fullName>
    </submittedName>
</protein>
<dbReference type="PANTHER" id="PTHR41786">
    <property type="entry name" value="MOTILITY ACCESSORY FACTOR MAF"/>
    <property type="match status" value="1"/>
</dbReference>
<organism evidence="1 2">
    <name type="scientific">Campylobacter devanensis</name>
    <dbReference type="NCBI Taxonomy" id="3161138"/>
    <lineage>
        <taxon>Bacteria</taxon>
        <taxon>Pseudomonadati</taxon>
        <taxon>Campylobacterota</taxon>
        <taxon>Epsilonproteobacteria</taxon>
        <taxon>Campylobacterales</taxon>
        <taxon>Campylobacteraceae</taxon>
        <taxon>Campylobacter</taxon>
    </lineage>
</organism>
<dbReference type="KEGG" id="cdev:CIGN_0651"/>
<dbReference type="EMBL" id="CP018788">
    <property type="protein sequence ID" value="ARQ98947.1"/>
    <property type="molecule type" value="Genomic_DNA"/>
</dbReference>
<sequence length="672" mass="77399">MQNYDKEAEAQAFEEFQRELEARFKAEGTPSNFIKNIVALSAINFRLAKAVYDLKSNTKFDVFAGKTNLDINIINTELKEPIYTESPAAHTNAMLEKFKDEYALYPSLFFFGLGNGNFYTKLLQNQTHEKIIVFEPEIEIIFIAFNLCDFGADIFNERFIVAHPDYFRSGQMEVLCHYPAVVANIRNYDFHVYSDYYAKNYGQIAEKINKKLIELSSKMILNMGNDAYDNLLGIKHVVANMPHIYSGIQLKDIIELNQGKNKTAIIASTGPSLNKQIELLRKVAPHALILIPDASYHVLKINGIKPDFITTMERVEKTSEFFQSQPSQFDDNIIFIAASLTHPQTSKNLEGRNRTYAHRPIRFEFILKDEIPFMCKGPSSAHFALDMALRLKCERIIFIGQDLAFGKDGASHAKGNIFENYIKEDGTITINPNARQRPQTAIAYGGDGEVKTTDVWNFFRGYFESMMEPTHYDYAFKVYNATEGGARIHGMIEKPFSELVDEILAENSIKTVIKPEPISLEESKAVIKHQKALVENLIKYGLEKQKLCEELFKKISKAVENANRDISRGKEPHYPKFYELKERIDRFKNNFKNDEVFDTVYYHVASNFCIHQEMEFGELMVKPERTKNDKDKKIFEYVRQHGYYFFSLAGMIEAARDTMKESLQSWDEENKS</sequence>
<gene>
    <name evidence="1" type="ORF">CIGN_0651</name>
</gene>